<evidence type="ECO:0000313" key="2">
    <source>
        <dbReference type="EMBL" id="CAB1412931.1"/>
    </source>
</evidence>
<reference evidence="2" key="1">
    <citation type="submission" date="2020-03" db="EMBL/GenBank/DDBJ databases">
        <authorList>
            <person name="Weist P."/>
        </authorList>
    </citation>
    <scope>NUCLEOTIDE SEQUENCE</scope>
</reference>
<gene>
    <name evidence="2" type="ORF">PLEPLA_LOCUS627</name>
</gene>
<dbReference type="Proteomes" id="UP001153269">
    <property type="component" value="Unassembled WGS sequence"/>
</dbReference>
<dbReference type="AlphaFoldDB" id="A0A9N7TI29"/>
<feature type="compositionally biased region" description="Basic and acidic residues" evidence="1">
    <location>
        <begin position="108"/>
        <end position="120"/>
    </location>
</feature>
<sequence>MTPLPSSHALITSPRTPDPCVHRRGNSPRGLPARRSIPVPFAWGVMLWRQCNLTTRRGSFANSKVNEKKVLKESPHGSTSAASSTFIRQNRPKDALDTLSCPQTRTAKPKELKKEKGKADCWRQQRGNRGVQVGMSWKRNYFASGGGAAGTAQGLVTPRTMTSIAPSKGLSNEPGQNSCFLNSALQCCAASRFITTIETPERGVARRTRAFYGRAMIGSLHSTAAATGTGTLSHAHLSYYQRHV</sequence>
<comment type="caution">
    <text evidence="2">The sequence shown here is derived from an EMBL/GenBank/DDBJ whole genome shotgun (WGS) entry which is preliminary data.</text>
</comment>
<feature type="region of interest" description="Disordered" evidence="1">
    <location>
        <begin position="1"/>
        <end position="35"/>
    </location>
</feature>
<evidence type="ECO:0000256" key="1">
    <source>
        <dbReference type="SAM" id="MobiDB-lite"/>
    </source>
</evidence>
<keyword evidence="3" id="KW-1185">Reference proteome</keyword>
<feature type="region of interest" description="Disordered" evidence="1">
    <location>
        <begin position="67"/>
        <end position="120"/>
    </location>
</feature>
<accession>A0A9N7TI29</accession>
<protein>
    <recommendedName>
        <fullName evidence="4">USP domain-containing protein</fullName>
    </recommendedName>
</protein>
<name>A0A9N7TI29_PLEPL</name>
<evidence type="ECO:0008006" key="4">
    <source>
        <dbReference type="Google" id="ProtNLM"/>
    </source>
</evidence>
<evidence type="ECO:0000313" key="3">
    <source>
        <dbReference type="Proteomes" id="UP001153269"/>
    </source>
</evidence>
<organism evidence="2 3">
    <name type="scientific">Pleuronectes platessa</name>
    <name type="common">European plaice</name>
    <dbReference type="NCBI Taxonomy" id="8262"/>
    <lineage>
        <taxon>Eukaryota</taxon>
        <taxon>Metazoa</taxon>
        <taxon>Chordata</taxon>
        <taxon>Craniata</taxon>
        <taxon>Vertebrata</taxon>
        <taxon>Euteleostomi</taxon>
        <taxon>Actinopterygii</taxon>
        <taxon>Neopterygii</taxon>
        <taxon>Teleostei</taxon>
        <taxon>Neoteleostei</taxon>
        <taxon>Acanthomorphata</taxon>
        <taxon>Carangaria</taxon>
        <taxon>Pleuronectiformes</taxon>
        <taxon>Pleuronectoidei</taxon>
        <taxon>Pleuronectidae</taxon>
        <taxon>Pleuronectes</taxon>
    </lineage>
</organism>
<proteinExistence type="predicted"/>
<feature type="compositionally biased region" description="Polar residues" evidence="1">
    <location>
        <begin position="76"/>
        <end position="88"/>
    </location>
</feature>
<dbReference type="EMBL" id="CADEAL010000025">
    <property type="protein sequence ID" value="CAB1412931.1"/>
    <property type="molecule type" value="Genomic_DNA"/>
</dbReference>